<evidence type="ECO:0000259" key="3">
    <source>
        <dbReference type="Pfam" id="PF19803"/>
    </source>
</evidence>
<evidence type="ECO:0000256" key="1">
    <source>
        <dbReference type="SAM" id="MobiDB-lite"/>
    </source>
</evidence>
<dbReference type="EMBL" id="JARHTQ010000008">
    <property type="protein sequence ID" value="MDF2256885.1"/>
    <property type="molecule type" value="Genomic_DNA"/>
</dbReference>
<protein>
    <submittedName>
        <fullName evidence="4">DUF6286 domain-containing protein</fullName>
    </submittedName>
</protein>
<evidence type="ECO:0000313" key="4">
    <source>
        <dbReference type="EMBL" id="MDF2256885.1"/>
    </source>
</evidence>
<feature type="transmembrane region" description="Helical" evidence="2">
    <location>
        <begin position="106"/>
        <end position="127"/>
    </location>
</feature>
<evidence type="ECO:0000256" key="2">
    <source>
        <dbReference type="SAM" id="Phobius"/>
    </source>
</evidence>
<keyword evidence="2" id="KW-1133">Transmembrane helix</keyword>
<accession>A0ABT5YZ88</accession>
<dbReference type="Proteomes" id="UP001220022">
    <property type="component" value="Unassembled WGS sequence"/>
</dbReference>
<gene>
    <name evidence="4" type="ORF">P2L57_14495</name>
</gene>
<dbReference type="InterPro" id="IPR046253">
    <property type="entry name" value="DUF6286"/>
</dbReference>
<sequence length="225" mass="24279">MTDPGSEHRPGGEQDDGTTRRLPTVDPGAPLGFESQPPPVVPAPVGRARRFWSARRVPSAITALLALAVSGSVLYDVTAVRAGRQGMTWRGRLAEELATRPLRDHWVITGAAIAALLGLWLIVLALTPGLRSLLPMRPAAAEVRAALDRRAAGLLVRDRVLQVSGVRSVRVSVSPRSIKVRADAHFRDLDDVRQDVAATLREAVRSLGLDRRPVLSLTVRRAGRG</sequence>
<keyword evidence="2" id="KW-0812">Transmembrane</keyword>
<dbReference type="RefSeq" id="WP_275813914.1">
    <property type="nucleotide sequence ID" value="NZ_BAAANM010000003.1"/>
</dbReference>
<proteinExistence type="predicted"/>
<organism evidence="4 5">
    <name type="scientific">Streptantibioticus ferralitis</name>
    <dbReference type="NCBI Taxonomy" id="236510"/>
    <lineage>
        <taxon>Bacteria</taxon>
        <taxon>Bacillati</taxon>
        <taxon>Actinomycetota</taxon>
        <taxon>Actinomycetes</taxon>
        <taxon>Kitasatosporales</taxon>
        <taxon>Streptomycetaceae</taxon>
        <taxon>Streptantibioticus</taxon>
    </lineage>
</organism>
<feature type="region of interest" description="Disordered" evidence="1">
    <location>
        <begin position="1"/>
        <end position="39"/>
    </location>
</feature>
<keyword evidence="2" id="KW-0472">Membrane</keyword>
<reference evidence="4 5" key="1">
    <citation type="submission" date="2023-03" db="EMBL/GenBank/DDBJ databases">
        <title>Draft genome sequence of type strain Streptomyces ferralitis JCM 14344.</title>
        <authorList>
            <person name="Klaysubun C."/>
            <person name="Duangmal K."/>
        </authorList>
    </citation>
    <scope>NUCLEOTIDE SEQUENCE [LARGE SCALE GENOMIC DNA]</scope>
    <source>
        <strain evidence="4 5">JCM 14344</strain>
    </source>
</reference>
<keyword evidence="5" id="KW-1185">Reference proteome</keyword>
<evidence type="ECO:0000313" key="5">
    <source>
        <dbReference type="Proteomes" id="UP001220022"/>
    </source>
</evidence>
<comment type="caution">
    <text evidence="4">The sequence shown here is derived from an EMBL/GenBank/DDBJ whole genome shotgun (WGS) entry which is preliminary data.</text>
</comment>
<feature type="compositionally biased region" description="Basic and acidic residues" evidence="1">
    <location>
        <begin position="1"/>
        <end position="12"/>
    </location>
</feature>
<feature type="domain" description="DUF6286" evidence="3">
    <location>
        <begin position="116"/>
        <end position="220"/>
    </location>
</feature>
<name>A0ABT5YZ88_9ACTN</name>
<dbReference type="Pfam" id="PF19803">
    <property type="entry name" value="DUF6286"/>
    <property type="match status" value="1"/>
</dbReference>
<feature type="transmembrane region" description="Helical" evidence="2">
    <location>
        <begin position="57"/>
        <end position="75"/>
    </location>
</feature>